<protein>
    <submittedName>
        <fullName evidence="2">Uncharacterized protein</fullName>
    </submittedName>
</protein>
<dbReference type="EMBL" id="BAAAID010000005">
    <property type="protein sequence ID" value="GAA0920289.1"/>
    <property type="molecule type" value="Genomic_DNA"/>
</dbReference>
<gene>
    <name evidence="2" type="ORF">GCM10009575_012990</name>
</gene>
<feature type="compositionally biased region" description="Low complexity" evidence="1">
    <location>
        <begin position="11"/>
        <end position="21"/>
    </location>
</feature>
<dbReference type="Proteomes" id="UP001500418">
    <property type="component" value="Unassembled WGS sequence"/>
</dbReference>
<proteinExistence type="predicted"/>
<evidence type="ECO:0000313" key="2">
    <source>
        <dbReference type="EMBL" id="GAA0920289.1"/>
    </source>
</evidence>
<comment type="caution">
    <text evidence="2">The sequence shown here is derived from an EMBL/GenBank/DDBJ whole genome shotgun (WGS) entry which is preliminary data.</text>
</comment>
<keyword evidence="3" id="KW-1185">Reference proteome</keyword>
<sequence>MGSPARRSPTSGASGSGDASGRFTAQQLEAGIGDREGPPEPFYQRPVDLVEPGALIPLQQPECIGRGDAALYRLNTGQGSADFGRGELDQMNTRRNVRDYERLAQRSEAT</sequence>
<feature type="region of interest" description="Disordered" evidence="1">
    <location>
        <begin position="1"/>
        <end position="44"/>
    </location>
</feature>
<evidence type="ECO:0000313" key="3">
    <source>
        <dbReference type="Proteomes" id="UP001500418"/>
    </source>
</evidence>
<organism evidence="2 3">
    <name type="scientific">Streptomyces rhizosphaericus</name>
    <dbReference type="NCBI Taxonomy" id="114699"/>
    <lineage>
        <taxon>Bacteria</taxon>
        <taxon>Bacillati</taxon>
        <taxon>Actinomycetota</taxon>
        <taxon>Actinomycetes</taxon>
        <taxon>Kitasatosporales</taxon>
        <taxon>Streptomycetaceae</taxon>
        <taxon>Streptomyces</taxon>
        <taxon>Streptomyces violaceusniger group</taxon>
    </lineage>
</organism>
<accession>A0ABN1P0S9</accession>
<reference evidence="2 3" key="1">
    <citation type="journal article" date="2019" name="Int. J. Syst. Evol. Microbiol.">
        <title>The Global Catalogue of Microorganisms (GCM) 10K type strain sequencing project: providing services to taxonomists for standard genome sequencing and annotation.</title>
        <authorList>
            <consortium name="The Broad Institute Genomics Platform"/>
            <consortium name="The Broad Institute Genome Sequencing Center for Infectious Disease"/>
            <person name="Wu L."/>
            <person name="Ma J."/>
        </authorList>
    </citation>
    <scope>NUCLEOTIDE SEQUENCE [LARGE SCALE GENOMIC DNA]</scope>
    <source>
        <strain evidence="2 3">JCM 11444</strain>
    </source>
</reference>
<name>A0ABN1P0S9_9ACTN</name>
<evidence type="ECO:0000256" key="1">
    <source>
        <dbReference type="SAM" id="MobiDB-lite"/>
    </source>
</evidence>